<dbReference type="Gene3D" id="3.30.70.270">
    <property type="match status" value="2"/>
</dbReference>
<organism evidence="10 11">
    <name type="scientific">Solanum verrucosum</name>
    <dbReference type="NCBI Taxonomy" id="315347"/>
    <lineage>
        <taxon>Eukaryota</taxon>
        <taxon>Viridiplantae</taxon>
        <taxon>Streptophyta</taxon>
        <taxon>Embryophyta</taxon>
        <taxon>Tracheophyta</taxon>
        <taxon>Spermatophyta</taxon>
        <taxon>Magnoliopsida</taxon>
        <taxon>eudicotyledons</taxon>
        <taxon>Gunneridae</taxon>
        <taxon>Pentapetalae</taxon>
        <taxon>asterids</taxon>
        <taxon>lamiids</taxon>
        <taxon>Solanales</taxon>
        <taxon>Solanaceae</taxon>
        <taxon>Solanoideae</taxon>
        <taxon>Solaneae</taxon>
        <taxon>Solanum</taxon>
    </lineage>
</organism>
<dbReference type="Pfam" id="PF24626">
    <property type="entry name" value="SH3_Tf2-1"/>
    <property type="match status" value="1"/>
</dbReference>
<keyword evidence="1" id="KW-0808">Transferase</keyword>
<evidence type="ECO:0000256" key="3">
    <source>
        <dbReference type="ARBA" id="ARBA00022722"/>
    </source>
</evidence>
<evidence type="ECO:0000256" key="5">
    <source>
        <dbReference type="ARBA" id="ARBA00022801"/>
    </source>
</evidence>
<dbReference type="GO" id="GO:0003964">
    <property type="term" value="F:RNA-directed DNA polymerase activity"/>
    <property type="evidence" value="ECO:0007669"/>
    <property type="project" value="UniProtKB-KW"/>
</dbReference>
<feature type="domain" description="Chromo" evidence="7">
    <location>
        <begin position="329"/>
        <end position="374"/>
    </location>
</feature>
<dbReference type="CDD" id="cd09274">
    <property type="entry name" value="RNase_HI_RT_Ty3"/>
    <property type="match status" value="1"/>
</dbReference>
<evidence type="ECO:0000256" key="6">
    <source>
        <dbReference type="ARBA" id="ARBA00022918"/>
    </source>
</evidence>
<feature type="domain" description="Tf2-1-like SH3-like" evidence="9">
    <location>
        <begin position="238"/>
        <end position="301"/>
    </location>
</feature>
<evidence type="ECO:0000256" key="1">
    <source>
        <dbReference type="ARBA" id="ARBA00022679"/>
    </source>
</evidence>
<keyword evidence="3" id="KW-0540">Nuclease</keyword>
<protein>
    <submittedName>
        <fullName evidence="10">Uncharacterized protein</fullName>
    </submittedName>
</protein>
<dbReference type="GO" id="GO:0004519">
    <property type="term" value="F:endonuclease activity"/>
    <property type="evidence" value="ECO:0007669"/>
    <property type="project" value="UniProtKB-KW"/>
</dbReference>
<sequence>MAPTELKELNEKDHPNNLRVVLQTLKDKELYAKFSICEFLLESVAFLGHIISGDGIRVDTKKIKDVQNWPRLISPTDIKSFLGLAEYFRRFVEGFSSISSPLTKLTQKIVKFQSSEACEKSFQELKKRLTTTPVLTLPEGTQGFVIYCDASRLGLGCVLMQNGKVIAYASRKLKVHEKNYPTHDLELAAVVFALKIWHHYLYDVHVDVFTDHSSLQYVFSQKELNLRQMRDLEFEVNDWVYLKISPMKGVMRFGKKGKWSPRYIGPYRISKRSGNVDYELELLQESAAVHPVFHVSTLKKCMGDPSLIIPTEDIGIKDSLSYEEIPILILDHQVRKLKTNEVASVKVLWRNQFVEEATWEAEKDMEKKYPHLFESGEVPN</sequence>
<dbReference type="PANTHER" id="PTHR37984">
    <property type="entry name" value="PROTEIN CBG26694"/>
    <property type="match status" value="1"/>
</dbReference>
<accession>A0AAF0ZZA0</accession>
<evidence type="ECO:0000259" key="7">
    <source>
        <dbReference type="Pfam" id="PF00385"/>
    </source>
</evidence>
<dbReference type="InterPro" id="IPR023780">
    <property type="entry name" value="Chromo_domain"/>
</dbReference>
<dbReference type="PANTHER" id="PTHR37984:SF5">
    <property type="entry name" value="PROTEIN NYNRIN-LIKE"/>
    <property type="match status" value="1"/>
</dbReference>
<evidence type="ECO:0000256" key="2">
    <source>
        <dbReference type="ARBA" id="ARBA00022695"/>
    </source>
</evidence>
<dbReference type="AlphaFoldDB" id="A0AAF0ZZA0"/>
<dbReference type="Pfam" id="PF17917">
    <property type="entry name" value="RT_RNaseH"/>
    <property type="match status" value="1"/>
</dbReference>
<dbReference type="Proteomes" id="UP001234989">
    <property type="component" value="Chromosome 12"/>
</dbReference>
<keyword evidence="11" id="KW-1185">Reference proteome</keyword>
<dbReference type="InterPro" id="IPR043502">
    <property type="entry name" value="DNA/RNA_pol_sf"/>
</dbReference>
<dbReference type="InterPro" id="IPR056924">
    <property type="entry name" value="SH3_Tf2-1"/>
</dbReference>
<proteinExistence type="predicted"/>
<evidence type="ECO:0000313" key="11">
    <source>
        <dbReference type="Proteomes" id="UP001234989"/>
    </source>
</evidence>
<dbReference type="GO" id="GO:0016787">
    <property type="term" value="F:hydrolase activity"/>
    <property type="evidence" value="ECO:0007669"/>
    <property type="project" value="UniProtKB-KW"/>
</dbReference>
<dbReference type="FunFam" id="3.10.20.370:FF:000001">
    <property type="entry name" value="Retrovirus-related Pol polyprotein from transposon 17.6-like protein"/>
    <property type="match status" value="1"/>
</dbReference>
<reference evidence="10" key="1">
    <citation type="submission" date="2023-08" db="EMBL/GenBank/DDBJ databases">
        <title>A de novo genome assembly of Solanum verrucosum Schlechtendal, a Mexican diploid species geographically isolated from the other diploid A-genome species in potato relatives.</title>
        <authorList>
            <person name="Hosaka K."/>
        </authorList>
    </citation>
    <scope>NUCLEOTIDE SEQUENCE</scope>
    <source>
        <tissue evidence="10">Young leaves</tissue>
    </source>
</reference>
<dbReference type="SUPFAM" id="SSF56672">
    <property type="entry name" value="DNA/RNA polymerases"/>
    <property type="match status" value="1"/>
</dbReference>
<keyword evidence="6" id="KW-0695">RNA-directed DNA polymerase</keyword>
<dbReference type="InterPro" id="IPR043128">
    <property type="entry name" value="Rev_trsase/Diguanyl_cyclase"/>
</dbReference>
<evidence type="ECO:0000313" key="10">
    <source>
        <dbReference type="EMBL" id="WMV58247.1"/>
    </source>
</evidence>
<evidence type="ECO:0000256" key="4">
    <source>
        <dbReference type="ARBA" id="ARBA00022759"/>
    </source>
</evidence>
<dbReference type="FunFam" id="3.30.70.270:FF:000020">
    <property type="entry name" value="Transposon Tf2-6 polyprotein-like Protein"/>
    <property type="match status" value="1"/>
</dbReference>
<keyword evidence="5" id="KW-0378">Hydrolase</keyword>
<dbReference type="InterPro" id="IPR041373">
    <property type="entry name" value="RT_RNaseH"/>
</dbReference>
<dbReference type="InterPro" id="IPR050951">
    <property type="entry name" value="Retrovirus_Pol_polyprotein"/>
</dbReference>
<evidence type="ECO:0000259" key="9">
    <source>
        <dbReference type="Pfam" id="PF24626"/>
    </source>
</evidence>
<dbReference type="Pfam" id="PF00385">
    <property type="entry name" value="Chromo"/>
    <property type="match status" value="1"/>
</dbReference>
<dbReference type="EMBL" id="CP133623">
    <property type="protein sequence ID" value="WMV58247.1"/>
    <property type="molecule type" value="Genomic_DNA"/>
</dbReference>
<keyword evidence="2" id="KW-0548">Nucleotidyltransferase</keyword>
<keyword evidence="4" id="KW-0255">Endonuclease</keyword>
<feature type="domain" description="Reverse transcriptase RNase H-like" evidence="8">
    <location>
        <begin position="142"/>
        <end position="230"/>
    </location>
</feature>
<gene>
    <name evidence="10" type="ORF">MTR67_051632</name>
</gene>
<name>A0AAF0ZZA0_SOLVR</name>
<evidence type="ECO:0000259" key="8">
    <source>
        <dbReference type="Pfam" id="PF17917"/>
    </source>
</evidence>